<dbReference type="Pfam" id="PF01272">
    <property type="entry name" value="GreA_GreB"/>
    <property type="match status" value="1"/>
</dbReference>
<accession>A0A6J6BPZ6</accession>
<dbReference type="InterPro" id="IPR001437">
    <property type="entry name" value="Tscrpt_elong_fac_GreA/B_C"/>
</dbReference>
<dbReference type="InterPro" id="IPR036953">
    <property type="entry name" value="GreA/GreB_C_sf"/>
</dbReference>
<name>A0A6J6BPZ6_9ZZZZ</name>
<evidence type="ECO:0000259" key="1">
    <source>
        <dbReference type="Pfam" id="PF01272"/>
    </source>
</evidence>
<dbReference type="GO" id="GO:0032784">
    <property type="term" value="P:regulation of DNA-templated transcription elongation"/>
    <property type="evidence" value="ECO:0007669"/>
    <property type="project" value="InterPro"/>
</dbReference>
<protein>
    <submittedName>
        <fullName evidence="2">Unannotated protein</fullName>
    </submittedName>
</protein>
<organism evidence="2">
    <name type="scientific">freshwater metagenome</name>
    <dbReference type="NCBI Taxonomy" id="449393"/>
    <lineage>
        <taxon>unclassified sequences</taxon>
        <taxon>metagenomes</taxon>
        <taxon>ecological metagenomes</taxon>
    </lineage>
</organism>
<reference evidence="2" key="1">
    <citation type="submission" date="2020-05" db="EMBL/GenBank/DDBJ databases">
        <authorList>
            <person name="Chiriac C."/>
            <person name="Salcher M."/>
            <person name="Ghai R."/>
            <person name="Kavagutti S V."/>
        </authorList>
    </citation>
    <scope>NUCLEOTIDE SEQUENCE</scope>
</reference>
<dbReference type="Gene3D" id="3.10.50.30">
    <property type="entry name" value="Transcription elongation factor, GreA/GreB, C-terminal domain"/>
    <property type="match status" value="1"/>
</dbReference>
<feature type="domain" description="Transcription elongation factor GreA/GreB C-terminal" evidence="1">
    <location>
        <begin position="3"/>
        <end position="66"/>
    </location>
</feature>
<evidence type="ECO:0000313" key="2">
    <source>
        <dbReference type="EMBL" id="CAB4540439.1"/>
    </source>
</evidence>
<dbReference type="EMBL" id="CAEZSU010000009">
    <property type="protein sequence ID" value="CAB4540439.1"/>
    <property type="molecule type" value="Genomic_DNA"/>
</dbReference>
<dbReference type="SUPFAM" id="SSF54534">
    <property type="entry name" value="FKBP-like"/>
    <property type="match status" value="1"/>
</dbReference>
<proteinExistence type="predicted"/>
<sequence>MIVSIRYEGDDEVERLLVGSVEERGELEVLTPGSPLGVALMGAKVGDIVDFEAPGGVLKVEIVAIEA</sequence>
<dbReference type="GO" id="GO:0003677">
    <property type="term" value="F:DNA binding"/>
    <property type="evidence" value="ECO:0007669"/>
    <property type="project" value="InterPro"/>
</dbReference>
<gene>
    <name evidence="2" type="ORF">UFOPK1495_00164</name>
</gene>
<dbReference type="AlphaFoldDB" id="A0A6J6BPZ6"/>